<feature type="transmembrane region" description="Helical" evidence="2">
    <location>
        <begin position="136"/>
        <end position="157"/>
    </location>
</feature>
<accession>A0A5P1F9N8</accession>
<sequence length="409" mass="46118">MPSKRERLARFISRLRSKRTGSSLVVQTGFPTSLADLVVKNRAKFQKRRKPSNASEIDAASTAAVRSESDGSVDRLVTAESDGSVDRLVTAVETPNEIDKEVRVPMRRRGDGLGLGFLMVKVAALVVLAFGRKWVVAGITILAFGVLVIELIGVRLLKLDFVERNAVERFDLRGRGLVSPTREVEVDDHQRSECLDSRSDDLKTVIEGFDLRERELVSPIREIEPKNHLNPPQTERNLGNPEDRRVFVAAESVIENQDLGSSLKPERKRLFKKLFRRKNRMKKNENNSSPSSNDSRICNEILTEEEEESNDDDDDGKESVDEDFLSFQDCNEVVEIDTEDINSNDIGDDVCEVKLKRWWKYVFCIVLLSGLLGGKGFALFLTIAWCLLSVSAGAMLVKWKMVSTDRFVR</sequence>
<feature type="region of interest" description="Disordered" evidence="1">
    <location>
        <begin position="222"/>
        <end position="242"/>
    </location>
</feature>
<dbReference type="OMA" id="ETHVENR"/>
<feature type="transmembrane region" description="Helical" evidence="2">
    <location>
        <begin position="112"/>
        <end position="130"/>
    </location>
</feature>
<dbReference type="Proteomes" id="UP000243459">
    <property type="component" value="Chromosome 3"/>
</dbReference>
<dbReference type="Gramene" id="ONK74453">
    <property type="protein sequence ID" value="ONK74453"/>
    <property type="gene ID" value="A4U43_C03F6400"/>
</dbReference>
<proteinExistence type="predicted"/>
<organism evidence="3 4">
    <name type="scientific">Asparagus officinalis</name>
    <name type="common">Garden asparagus</name>
    <dbReference type="NCBI Taxonomy" id="4686"/>
    <lineage>
        <taxon>Eukaryota</taxon>
        <taxon>Viridiplantae</taxon>
        <taxon>Streptophyta</taxon>
        <taxon>Embryophyta</taxon>
        <taxon>Tracheophyta</taxon>
        <taxon>Spermatophyta</taxon>
        <taxon>Magnoliopsida</taxon>
        <taxon>Liliopsida</taxon>
        <taxon>Asparagales</taxon>
        <taxon>Asparagaceae</taxon>
        <taxon>Asparagoideae</taxon>
        <taxon>Asparagus</taxon>
    </lineage>
</organism>
<dbReference type="PANTHER" id="PTHR36381:SF1">
    <property type="entry name" value="ETHYLENE-REGULATED TRANSCRIPT 2 (ERT2)"/>
    <property type="match status" value="1"/>
</dbReference>
<evidence type="ECO:0000256" key="2">
    <source>
        <dbReference type="SAM" id="Phobius"/>
    </source>
</evidence>
<gene>
    <name evidence="3" type="ORF">A4U43_C03F6400</name>
</gene>
<reference evidence="4" key="1">
    <citation type="journal article" date="2017" name="Nat. Commun.">
        <title>The asparagus genome sheds light on the origin and evolution of a young Y chromosome.</title>
        <authorList>
            <person name="Harkess A."/>
            <person name="Zhou J."/>
            <person name="Xu C."/>
            <person name="Bowers J.E."/>
            <person name="Van der Hulst R."/>
            <person name="Ayyampalayam S."/>
            <person name="Mercati F."/>
            <person name="Riccardi P."/>
            <person name="McKain M.R."/>
            <person name="Kakrana A."/>
            <person name="Tang H."/>
            <person name="Ray J."/>
            <person name="Groenendijk J."/>
            <person name="Arikit S."/>
            <person name="Mathioni S.M."/>
            <person name="Nakano M."/>
            <person name="Shan H."/>
            <person name="Telgmann-Rauber A."/>
            <person name="Kanno A."/>
            <person name="Yue Z."/>
            <person name="Chen H."/>
            <person name="Li W."/>
            <person name="Chen Y."/>
            <person name="Xu X."/>
            <person name="Zhang Y."/>
            <person name="Luo S."/>
            <person name="Chen H."/>
            <person name="Gao J."/>
            <person name="Mao Z."/>
            <person name="Pires J.C."/>
            <person name="Luo M."/>
            <person name="Kudrna D."/>
            <person name="Wing R.A."/>
            <person name="Meyers B.C."/>
            <person name="Yi K."/>
            <person name="Kong H."/>
            <person name="Lavrijsen P."/>
            <person name="Sunseri F."/>
            <person name="Falavigna A."/>
            <person name="Ye Y."/>
            <person name="Leebens-Mack J.H."/>
            <person name="Chen G."/>
        </authorList>
    </citation>
    <scope>NUCLEOTIDE SEQUENCE [LARGE SCALE GENOMIC DNA]</scope>
    <source>
        <strain evidence="4">cv. DH0086</strain>
    </source>
</reference>
<dbReference type="PANTHER" id="PTHR36381">
    <property type="entry name" value="ETHYLENE-REGULATED TRANSCRIPT 2 (ERT2)"/>
    <property type="match status" value="1"/>
</dbReference>
<evidence type="ECO:0008006" key="5">
    <source>
        <dbReference type="Google" id="ProtNLM"/>
    </source>
</evidence>
<evidence type="ECO:0000256" key="1">
    <source>
        <dbReference type="SAM" id="MobiDB-lite"/>
    </source>
</evidence>
<keyword evidence="2" id="KW-0472">Membrane</keyword>
<dbReference type="EMBL" id="CM007383">
    <property type="protein sequence ID" value="ONK74453.1"/>
    <property type="molecule type" value="Genomic_DNA"/>
</dbReference>
<feature type="transmembrane region" description="Helical" evidence="2">
    <location>
        <begin position="358"/>
        <end position="374"/>
    </location>
</feature>
<keyword evidence="2" id="KW-0812">Transmembrane</keyword>
<evidence type="ECO:0000313" key="3">
    <source>
        <dbReference type="EMBL" id="ONK74453.1"/>
    </source>
</evidence>
<name>A0A5P1F9N8_ASPOF</name>
<protein>
    <recommendedName>
        <fullName evidence="5">Transmembrane protein</fullName>
    </recommendedName>
</protein>
<keyword evidence="4" id="KW-1185">Reference proteome</keyword>
<evidence type="ECO:0000313" key="4">
    <source>
        <dbReference type="Proteomes" id="UP000243459"/>
    </source>
</evidence>
<keyword evidence="2" id="KW-1133">Transmembrane helix</keyword>
<dbReference type="AlphaFoldDB" id="A0A5P1F9N8"/>